<comment type="caution">
    <text evidence="1">The sequence shown here is derived from an EMBL/GenBank/DDBJ whole genome shotgun (WGS) entry which is preliminary data.</text>
</comment>
<gene>
    <name evidence="1" type="ORF">JJ833_00525</name>
</gene>
<sequence>MSKLNEDQKNELIKLYFVEKFSSSQLAKKYGVSGSSILKVIREKGFKPRSFSEALFVKKNPFSEDQIKEIIKRYETDGETQIEIAKKLNTGQSQIGKILKRYGIKMRTREEVDEKRSLVKNDQLQTLYKRYINDKNLTTKQLAAEIGIKRQTLEAAFNRKGFKLRDSHEAAAYKNTIFKEDQSKEIVRQHFEENKSVKELVDIFNASYSTICNVIDKYSKKQRRLEQVFWDKEKIISYARDVFLNEYEGIPKDEEIRTNHRGWSAAVPRHLKNGIFEVYQELGLKPKQRSSNDLTDKDKEKIIELYKFGFSLSDLEYKFNVPLAPIRQIIINAGIEIRPATGGFDSMDIVLNRTGFHKITRETFYYIVGINGYPGYIKPGISFDLDHRATQSYGFYGEEFLNKIFPSRDEAYFMEEAILRETIFRHQIPEELAEWDGRTEIRKMDPNELINIFDYYLDQLEELGKWEFACLYVPMTEKQRKQCKKNI</sequence>
<name>A0A9D9BX87_PROMR</name>
<dbReference type="Gene3D" id="1.10.10.60">
    <property type="entry name" value="Homeodomain-like"/>
    <property type="match status" value="1"/>
</dbReference>
<dbReference type="EMBL" id="JAEPLE010000001">
    <property type="protein sequence ID" value="MBO6987329.1"/>
    <property type="molecule type" value="Genomic_DNA"/>
</dbReference>
<organism evidence="1">
    <name type="scientific">Prochlorococcus marinus XMU1424</name>
    <dbReference type="NCBI Taxonomy" id="2774497"/>
    <lineage>
        <taxon>Bacteria</taxon>
        <taxon>Bacillati</taxon>
        <taxon>Cyanobacteriota</taxon>
        <taxon>Cyanophyceae</taxon>
        <taxon>Synechococcales</taxon>
        <taxon>Prochlorococcaceae</taxon>
        <taxon>Prochlorococcus</taxon>
    </lineage>
</organism>
<dbReference type="InterPro" id="IPR009057">
    <property type="entry name" value="Homeodomain-like_sf"/>
</dbReference>
<dbReference type="SUPFAM" id="SSF46689">
    <property type="entry name" value="Homeodomain-like"/>
    <property type="match status" value="1"/>
</dbReference>
<dbReference type="AlphaFoldDB" id="A0A9D9BX87"/>
<protein>
    <submittedName>
        <fullName evidence="1">Uncharacterized protein</fullName>
    </submittedName>
</protein>
<proteinExistence type="predicted"/>
<accession>A0A9D9BX87</accession>
<reference evidence="1" key="1">
    <citation type="journal article" date="2021" name="Front. Mar. Sci.">
        <title>Genomes of Diverse Isolates of Prochlorococcus High-Light-Adapted Clade II in the Western Pacific Ocean.</title>
        <authorList>
            <person name="Yan W."/>
            <person name="Feng X."/>
            <person name="Zhang W."/>
            <person name="Nawaz M.Z."/>
            <person name="Luo T."/>
            <person name="Zhang R."/>
            <person name="Jiao N."/>
        </authorList>
    </citation>
    <scope>NUCLEOTIDE SEQUENCE</scope>
    <source>
        <strain evidence="1">XMU1424</strain>
    </source>
</reference>
<evidence type="ECO:0000313" key="1">
    <source>
        <dbReference type="EMBL" id="MBO6987329.1"/>
    </source>
</evidence>